<dbReference type="GO" id="GO:0005737">
    <property type="term" value="C:cytoplasm"/>
    <property type="evidence" value="ECO:0007669"/>
    <property type="project" value="UniProtKB-SubCell"/>
</dbReference>
<dbReference type="InterPro" id="IPR026157">
    <property type="entry name" value="LZTFL1"/>
</dbReference>
<evidence type="ECO:0000256" key="2">
    <source>
        <dbReference type="ARBA" id="ARBA00008868"/>
    </source>
</evidence>
<evidence type="ECO:0000256" key="4">
    <source>
        <dbReference type="ARBA" id="ARBA00022490"/>
    </source>
</evidence>
<dbReference type="GO" id="GO:1903565">
    <property type="term" value="P:negative regulation of protein localization to cilium"/>
    <property type="evidence" value="ECO:0007669"/>
    <property type="project" value="TreeGrafter"/>
</dbReference>
<proteinExistence type="inferred from homology"/>
<feature type="coiled-coil region" evidence="8">
    <location>
        <begin position="106"/>
        <end position="257"/>
    </location>
</feature>
<dbReference type="PANTHER" id="PTHR21635:SF0">
    <property type="entry name" value="LEUCINE ZIPPER TRANSCRIPTION FACTOR-LIKE PROTEIN 1"/>
    <property type="match status" value="1"/>
</dbReference>
<keyword evidence="4" id="KW-0963">Cytoplasm</keyword>
<evidence type="ECO:0000256" key="5">
    <source>
        <dbReference type="ARBA" id="ARBA00023054"/>
    </source>
</evidence>
<organism evidence="9 10">
    <name type="scientific">Stentor coeruleus</name>
    <dbReference type="NCBI Taxonomy" id="5963"/>
    <lineage>
        <taxon>Eukaryota</taxon>
        <taxon>Sar</taxon>
        <taxon>Alveolata</taxon>
        <taxon>Ciliophora</taxon>
        <taxon>Postciliodesmatophora</taxon>
        <taxon>Heterotrichea</taxon>
        <taxon>Heterotrichida</taxon>
        <taxon>Stentoridae</taxon>
        <taxon>Stentor</taxon>
    </lineage>
</organism>
<comment type="function">
    <text evidence="6">Regulates ciliary localization of the BBSome complex. Together with the BBSome complex, controls SMO ciliary trafficking and contributes to the sonic hedgehog (SHH) pathway regulation. May play a role in neurite outgrowth. May have tumor suppressor function.</text>
</comment>
<gene>
    <name evidence="9" type="ORF">SteCoe_2780</name>
</gene>
<comment type="caution">
    <text evidence="9">The sequence shown here is derived from an EMBL/GenBank/DDBJ whole genome shotgun (WGS) entry which is preliminary data.</text>
</comment>
<evidence type="ECO:0000256" key="1">
    <source>
        <dbReference type="ARBA" id="ARBA00004496"/>
    </source>
</evidence>
<evidence type="ECO:0000256" key="8">
    <source>
        <dbReference type="SAM" id="Coils"/>
    </source>
</evidence>
<evidence type="ECO:0000313" key="9">
    <source>
        <dbReference type="EMBL" id="OMJ94140.1"/>
    </source>
</evidence>
<evidence type="ECO:0000256" key="6">
    <source>
        <dbReference type="ARBA" id="ARBA00024898"/>
    </source>
</evidence>
<keyword evidence="10" id="KW-1185">Reference proteome</keyword>
<keyword evidence="5 8" id="KW-0175">Coiled coil</keyword>
<comment type="subcellular location">
    <subcellularLocation>
        <location evidence="1">Cytoplasm</location>
    </subcellularLocation>
</comment>
<evidence type="ECO:0000256" key="3">
    <source>
        <dbReference type="ARBA" id="ARBA00018920"/>
    </source>
</evidence>
<dbReference type="PANTHER" id="PTHR21635">
    <property type="entry name" value="LEUCINE ZIPPER TRANSCRIPTION FACTOR LIKE"/>
    <property type="match status" value="1"/>
</dbReference>
<reference evidence="9 10" key="1">
    <citation type="submission" date="2016-11" db="EMBL/GenBank/DDBJ databases">
        <title>The macronuclear genome of Stentor coeruleus: a giant cell with tiny introns.</title>
        <authorList>
            <person name="Slabodnick M."/>
            <person name="Ruby J.G."/>
            <person name="Reiff S.B."/>
            <person name="Swart E.C."/>
            <person name="Gosai S."/>
            <person name="Prabakaran S."/>
            <person name="Witkowska E."/>
            <person name="Larue G.E."/>
            <person name="Fisher S."/>
            <person name="Freeman R.M."/>
            <person name="Gunawardena J."/>
            <person name="Chu W."/>
            <person name="Stover N.A."/>
            <person name="Gregory B.D."/>
            <person name="Nowacki M."/>
            <person name="Derisi J."/>
            <person name="Roy S.W."/>
            <person name="Marshall W.F."/>
            <person name="Sood P."/>
        </authorList>
    </citation>
    <scope>NUCLEOTIDE SEQUENCE [LARGE SCALE GENOMIC DNA]</scope>
    <source>
        <strain evidence="9">WM001</strain>
    </source>
</reference>
<dbReference type="OrthoDB" id="313412at2759"/>
<dbReference type="Pfam" id="PF15294">
    <property type="entry name" value="Leu_zip"/>
    <property type="match status" value="1"/>
</dbReference>
<protein>
    <recommendedName>
        <fullName evidence="3">Leucine zipper transcription factor-like protein 1</fullName>
    </recommendedName>
</protein>
<dbReference type="AlphaFoldDB" id="A0A1R2CYT2"/>
<dbReference type="Proteomes" id="UP000187209">
    <property type="component" value="Unassembled WGS sequence"/>
</dbReference>
<sequence>MDYVLNAGHLQEVRKFVTFFEAKRKESINEIQTTFAQCLKSNAKDEILSWSEVENIIKDLQDEVRITVDSELQNIVYMSGVYVKILMSQAESHSLHLQGDISFIENEKAIEEMRNINNIEKELTKKTTGARLPTLNAGLVNEQNAMGKVKELTEERDLLKRKNLDQQTRIMSLIEEINKLKDESGSVLNKSESLHENEVKEVSQALEETKLELRTKEELIQNLKQEQEKRLADSKQFQSLKKLIQSKNDQIKELREQ</sequence>
<accession>A0A1R2CYT2</accession>
<dbReference type="EMBL" id="MPUH01000031">
    <property type="protein sequence ID" value="OMJ94140.1"/>
    <property type="molecule type" value="Genomic_DNA"/>
</dbReference>
<evidence type="ECO:0000313" key="10">
    <source>
        <dbReference type="Proteomes" id="UP000187209"/>
    </source>
</evidence>
<comment type="similarity">
    <text evidence="2">Belongs to the LZTFL1 family.</text>
</comment>
<evidence type="ECO:0000256" key="7">
    <source>
        <dbReference type="ARBA" id="ARBA00026004"/>
    </source>
</evidence>
<name>A0A1R2CYT2_9CILI</name>
<comment type="subunit">
    <text evidence="7">Self-associates. Interacts with BBS9; the interaction mediates the association of LZTL1 with the BBsome complex and regulates BBSome ciliary trafficking.</text>
</comment>